<evidence type="ECO:0000256" key="1">
    <source>
        <dbReference type="ARBA" id="ARBA00004365"/>
    </source>
</evidence>
<dbReference type="PANTHER" id="PTHR30033:SF1">
    <property type="entry name" value="FLAGELLAR HOOK-ASSOCIATED PROTEIN 1"/>
    <property type="match status" value="1"/>
</dbReference>
<evidence type="ECO:0000313" key="10">
    <source>
        <dbReference type="EMBL" id="SCM81659.1"/>
    </source>
</evidence>
<evidence type="ECO:0000259" key="8">
    <source>
        <dbReference type="Pfam" id="PF00460"/>
    </source>
</evidence>
<dbReference type="GO" id="GO:0005198">
    <property type="term" value="F:structural molecule activity"/>
    <property type="evidence" value="ECO:0007669"/>
    <property type="project" value="UniProtKB-UniRule"/>
</dbReference>
<gene>
    <name evidence="7" type="primary">flgK</name>
    <name evidence="10" type="ORF">KL86SPO_40143</name>
</gene>
<feature type="domain" description="Flagellar hook-associated protein FlgK helical" evidence="9">
    <location>
        <begin position="97"/>
        <end position="357"/>
    </location>
</feature>
<evidence type="ECO:0000256" key="3">
    <source>
        <dbReference type="ARBA" id="ARBA00009677"/>
    </source>
</evidence>
<dbReference type="Pfam" id="PF22638">
    <property type="entry name" value="FlgK_D1"/>
    <property type="match status" value="1"/>
</dbReference>
<evidence type="ECO:0000259" key="9">
    <source>
        <dbReference type="Pfam" id="PF22638"/>
    </source>
</evidence>
<sequence>MNSTWTGLSISSRGLYASSAALLVTSNNISNVNTAGYSRQEVKQVAVTPAAIYNGKYIIGAGAEVEAVMRVRSFRLDQKYWQNNSSLGEIQAKADRLTEVETAFGETEDISAFTTAINNFSSALEDLSTDPSGSSSRVALQQAGVELCEYLNSTSATLTQLREDSNSEVKITVEQINSYAKQIAALNEQIRVSAAGGASANDLEDQRTLLIDKLSGLVDVNVTQTAVGKLADGSDDMVLSITVNGETLVNNGMARTLECYEVTDSSSQDGMYGIRWQDTGTSFTPDSGELKAYLDLRDGTGEGSAYKGIPYYINQLNQFAQTLAKAFNEGIFADGTSYYSGHAGGVGLDGSTGTRFFSYDGLSTADLLAGGTDTTGIYANITAANISLSAEVLADVDTIAAASAAGGAENSENLSDLIDLLADSKMFNTGTPLEFMNSIIATVGTGSEYMQTMASKQSSLVNTIDTRRASISGVSTNEETANLTKYQEAYNASAIMVSTWSEIYATTINMVSAD</sequence>
<keyword evidence="10" id="KW-0966">Cell projection</keyword>
<evidence type="ECO:0000256" key="7">
    <source>
        <dbReference type="RuleBase" id="RU362065"/>
    </source>
</evidence>
<dbReference type="SUPFAM" id="SSF64518">
    <property type="entry name" value="Phase 1 flagellin"/>
    <property type="match status" value="1"/>
</dbReference>
<protein>
    <recommendedName>
        <fullName evidence="4 7">Flagellar hook-associated protein 1</fullName>
        <shortName evidence="7">HAP1</shortName>
    </recommendedName>
</protein>
<dbReference type="GO" id="GO:0005576">
    <property type="term" value="C:extracellular region"/>
    <property type="evidence" value="ECO:0007669"/>
    <property type="project" value="UniProtKB-SubCell"/>
</dbReference>
<dbReference type="InterPro" id="IPR002371">
    <property type="entry name" value="FlgK"/>
</dbReference>
<dbReference type="InterPro" id="IPR019776">
    <property type="entry name" value="Flagellar_basal_body_rod_CS"/>
</dbReference>
<dbReference type="PROSITE" id="PS00588">
    <property type="entry name" value="FLAGELLA_BB_ROD"/>
    <property type="match status" value="1"/>
</dbReference>
<dbReference type="GO" id="GO:0009424">
    <property type="term" value="C:bacterial-type flagellum hook"/>
    <property type="evidence" value="ECO:0007669"/>
    <property type="project" value="UniProtKB-UniRule"/>
</dbReference>
<proteinExistence type="inferred from homology"/>
<dbReference type="PRINTS" id="PR01005">
    <property type="entry name" value="FLGHOOKAP1"/>
</dbReference>
<dbReference type="PANTHER" id="PTHR30033">
    <property type="entry name" value="FLAGELLAR HOOK-ASSOCIATED PROTEIN 1"/>
    <property type="match status" value="1"/>
</dbReference>
<dbReference type="EMBL" id="FMJE01000004">
    <property type="protein sequence ID" value="SCM81659.1"/>
    <property type="molecule type" value="Genomic_DNA"/>
</dbReference>
<dbReference type="InterPro" id="IPR001444">
    <property type="entry name" value="Flag_bb_rod_N"/>
</dbReference>
<evidence type="ECO:0000256" key="2">
    <source>
        <dbReference type="ARBA" id="ARBA00004613"/>
    </source>
</evidence>
<accession>A0A212LW57</accession>
<evidence type="ECO:0000256" key="6">
    <source>
        <dbReference type="ARBA" id="ARBA00023143"/>
    </source>
</evidence>
<keyword evidence="5 7" id="KW-0964">Secreted</keyword>
<keyword evidence="10" id="KW-0969">Cilium</keyword>
<dbReference type="NCBIfam" id="TIGR02492">
    <property type="entry name" value="flgK_ends"/>
    <property type="match status" value="1"/>
</dbReference>
<organism evidence="10">
    <name type="scientific">uncultured Sporomusa sp</name>
    <dbReference type="NCBI Taxonomy" id="307249"/>
    <lineage>
        <taxon>Bacteria</taxon>
        <taxon>Bacillati</taxon>
        <taxon>Bacillota</taxon>
        <taxon>Negativicutes</taxon>
        <taxon>Selenomonadales</taxon>
        <taxon>Sporomusaceae</taxon>
        <taxon>Sporomusa</taxon>
        <taxon>environmental samples</taxon>
    </lineage>
</organism>
<dbReference type="Pfam" id="PF00460">
    <property type="entry name" value="Flg_bb_rod"/>
    <property type="match status" value="1"/>
</dbReference>
<comment type="subcellular location">
    <subcellularLocation>
        <location evidence="1 7">Bacterial flagellum</location>
    </subcellularLocation>
    <subcellularLocation>
        <location evidence="2 7">Secreted</location>
    </subcellularLocation>
</comment>
<dbReference type="RefSeq" id="WP_288184625.1">
    <property type="nucleotide sequence ID" value="NZ_LT608335.1"/>
</dbReference>
<name>A0A212LW57_9FIRM</name>
<reference evidence="10" key="1">
    <citation type="submission" date="2016-08" db="EMBL/GenBank/DDBJ databases">
        <authorList>
            <person name="Seilhamer J.J."/>
        </authorList>
    </citation>
    <scope>NUCLEOTIDE SEQUENCE</scope>
    <source>
        <strain evidence="10">86</strain>
    </source>
</reference>
<evidence type="ECO:0000256" key="4">
    <source>
        <dbReference type="ARBA" id="ARBA00016244"/>
    </source>
</evidence>
<keyword evidence="6 7" id="KW-0975">Bacterial flagellum</keyword>
<keyword evidence="10" id="KW-0282">Flagellum</keyword>
<dbReference type="InterPro" id="IPR053927">
    <property type="entry name" value="FlgK_helical"/>
</dbReference>
<dbReference type="GO" id="GO:0044780">
    <property type="term" value="P:bacterial-type flagellum assembly"/>
    <property type="evidence" value="ECO:0007669"/>
    <property type="project" value="InterPro"/>
</dbReference>
<comment type="similarity">
    <text evidence="3 7">Belongs to the flagella basal body rod proteins family.</text>
</comment>
<evidence type="ECO:0000256" key="5">
    <source>
        <dbReference type="ARBA" id="ARBA00022525"/>
    </source>
</evidence>
<dbReference type="AlphaFoldDB" id="A0A212LW57"/>
<feature type="domain" description="Flagellar basal body rod protein N-terminal" evidence="8">
    <location>
        <begin position="10"/>
        <end position="37"/>
    </location>
</feature>